<dbReference type="InterPro" id="IPR025382">
    <property type="entry name" value="Cap4-like_endonuclease_dom"/>
</dbReference>
<dbReference type="OrthoDB" id="5412507at2"/>
<dbReference type="RefSeq" id="WP_072915935.1">
    <property type="nucleotide sequence ID" value="NZ_FRAR01000022.1"/>
</dbReference>
<feature type="domain" description="CD-NTase associated protein 4-like DNA endonuclease" evidence="1">
    <location>
        <begin position="9"/>
        <end position="130"/>
    </location>
</feature>
<name>A0A1M6UYC9_9FIRM</name>
<dbReference type="Pfam" id="PF14130">
    <property type="entry name" value="Cap4_nuclease"/>
    <property type="match status" value="1"/>
</dbReference>
<dbReference type="EMBL" id="FRAR01000022">
    <property type="protein sequence ID" value="SHK74218.1"/>
    <property type="molecule type" value="Genomic_DNA"/>
</dbReference>
<organism evidence="2 3">
    <name type="scientific">Desulforamulus aeronauticus DSM 10349</name>
    <dbReference type="NCBI Taxonomy" id="1121421"/>
    <lineage>
        <taxon>Bacteria</taxon>
        <taxon>Bacillati</taxon>
        <taxon>Bacillota</taxon>
        <taxon>Clostridia</taxon>
        <taxon>Eubacteriales</taxon>
        <taxon>Peptococcaceae</taxon>
        <taxon>Desulforamulus</taxon>
    </lineage>
</organism>
<gene>
    <name evidence="2" type="ORF">SAMN02745123_02983</name>
</gene>
<protein>
    <recommendedName>
        <fullName evidence="1">CD-NTase associated protein 4-like DNA endonuclease domain-containing protein</fullName>
    </recommendedName>
</protein>
<dbReference type="Pfam" id="PF13181">
    <property type="entry name" value="TPR_8"/>
    <property type="match status" value="1"/>
</dbReference>
<evidence type="ECO:0000313" key="2">
    <source>
        <dbReference type="EMBL" id="SHK74218.1"/>
    </source>
</evidence>
<dbReference type="AlphaFoldDB" id="A0A1M6UYC9"/>
<dbReference type="Gene3D" id="1.25.40.10">
    <property type="entry name" value="Tetratricopeptide repeat domain"/>
    <property type="match status" value="1"/>
</dbReference>
<dbReference type="SUPFAM" id="SSF48452">
    <property type="entry name" value="TPR-like"/>
    <property type="match status" value="1"/>
</dbReference>
<accession>A0A1M6UYC9</accession>
<evidence type="ECO:0000259" key="1">
    <source>
        <dbReference type="Pfam" id="PF14130"/>
    </source>
</evidence>
<reference evidence="3" key="1">
    <citation type="submission" date="2016-11" db="EMBL/GenBank/DDBJ databases">
        <authorList>
            <person name="Varghese N."/>
            <person name="Submissions S."/>
        </authorList>
    </citation>
    <scope>NUCLEOTIDE SEQUENCE [LARGE SCALE GENOMIC DNA]</scope>
    <source>
        <strain evidence="3">DSM 10349</strain>
    </source>
</reference>
<dbReference type="STRING" id="1121421.SAMN02745123_02983"/>
<dbReference type="Proteomes" id="UP000183997">
    <property type="component" value="Unassembled WGS sequence"/>
</dbReference>
<dbReference type="GO" id="GO:0004518">
    <property type="term" value="F:nuclease activity"/>
    <property type="evidence" value="ECO:0007669"/>
    <property type="project" value="InterPro"/>
</dbReference>
<dbReference type="InterPro" id="IPR011990">
    <property type="entry name" value="TPR-like_helical_dom_sf"/>
</dbReference>
<sequence>MGYFGRQQSGGSIERKGLVYQDCVAVIYLFRNLSNSKFTSISFETMDDFVIHYAQDQPDLHVQVKINQLDVNRIRSLLNTAPEKEDMVQCYVGSSMNDDLRNLRDKLQQLSDIGDESERVQAELELEEICAKKKLEFVQLKKVKLDTIGEQDAAKLAWAEVLEWAEKRKLFVDAKRILSELIECIHLDLSVRRRGLSRGELIEIINRNRTSKIVSGIDNVSVSLLKQRFLQDIEADMLIHTRDFSELQVIKLLVERNQLPEYKNSIEMLYLQNPSYLELQLWSLLFLEEFEEIERLCSEHPTDGNSSLLILALAHFANEKYMEALSILDGYPEKAMRFEEAMVAGMCYANLGDKKHAQARFEHCVELQPRSALPCLMQANLHPYSKTALDLVERAICLEPECAEAYLQKGALCRYFGENALAVSSYERYMELSKEYGSLFVLQELAFACYNATGETHEKYPLYFARWFSELISQGKIIKKDGEELTIGFVDIGYKSTNFAVLNLDKDGAAIFWINGVDRFKIPTNRAFRGAVGLSCPPNNLDLMAINYLNHQLINETCIHLSLEERLRLLSGADWQRIQEKAAVPTLFRITESNEDYQYLKQSLIAQNVLHINHDWEYYVDECDIDVSLHISMHTLNAKVRVGKYTMNIFVPNAGAGLQSFQRKLSEGPAFQEAAILLKGPSEFTQITFRAEWIKRIYT</sequence>
<dbReference type="InterPro" id="IPR019734">
    <property type="entry name" value="TPR_rpt"/>
</dbReference>
<proteinExistence type="predicted"/>
<evidence type="ECO:0000313" key="3">
    <source>
        <dbReference type="Proteomes" id="UP000183997"/>
    </source>
</evidence>
<keyword evidence="3" id="KW-1185">Reference proteome</keyword>